<organism evidence="2 3">
    <name type="scientific">Colletotrichum zoysiae</name>
    <dbReference type="NCBI Taxonomy" id="1216348"/>
    <lineage>
        <taxon>Eukaryota</taxon>
        <taxon>Fungi</taxon>
        <taxon>Dikarya</taxon>
        <taxon>Ascomycota</taxon>
        <taxon>Pezizomycotina</taxon>
        <taxon>Sordariomycetes</taxon>
        <taxon>Hypocreomycetidae</taxon>
        <taxon>Glomerellales</taxon>
        <taxon>Glomerellaceae</taxon>
        <taxon>Colletotrichum</taxon>
        <taxon>Colletotrichum graminicola species complex</taxon>
    </lineage>
</organism>
<evidence type="ECO:0000256" key="1">
    <source>
        <dbReference type="SAM" id="Phobius"/>
    </source>
</evidence>
<comment type="caution">
    <text evidence="2">The sequence shown here is derived from an EMBL/GenBank/DDBJ whole genome shotgun (WGS) entry which is preliminary data.</text>
</comment>
<proteinExistence type="predicted"/>
<evidence type="ECO:0000313" key="2">
    <source>
        <dbReference type="EMBL" id="KAK2027383.1"/>
    </source>
</evidence>
<dbReference type="AlphaFoldDB" id="A0AAD9HEG7"/>
<name>A0AAD9HEG7_9PEZI</name>
<evidence type="ECO:0000313" key="3">
    <source>
        <dbReference type="Proteomes" id="UP001232148"/>
    </source>
</evidence>
<protein>
    <submittedName>
        <fullName evidence="2">Uncharacterized protein</fullName>
    </submittedName>
</protein>
<gene>
    <name evidence="2" type="ORF">LX32DRAFT_440726</name>
</gene>
<keyword evidence="3" id="KW-1185">Reference proteome</keyword>
<reference evidence="2" key="1">
    <citation type="submission" date="2021-06" db="EMBL/GenBank/DDBJ databases">
        <title>Comparative genomics, transcriptomics and evolutionary studies reveal genomic signatures of adaptation to plant cell wall in hemibiotrophic fungi.</title>
        <authorList>
            <consortium name="DOE Joint Genome Institute"/>
            <person name="Baroncelli R."/>
            <person name="Diaz J.F."/>
            <person name="Benocci T."/>
            <person name="Peng M."/>
            <person name="Battaglia E."/>
            <person name="Haridas S."/>
            <person name="Andreopoulos W."/>
            <person name="Labutti K."/>
            <person name="Pangilinan J."/>
            <person name="Floch G.L."/>
            <person name="Makela M.R."/>
            <person name="Henrissat B."/>
            <person name="Grigoriev I.V."/>
            <person name="Crouch J.A."/>
            <person name="De Vries R.P."/>
            <person name="Sukno S.A."/>
            <person name="Thon M.R."/>
        </authorList>
    </citation>
    <scope>NUCLEOTIDE SEQUENCE</scope>
    <source>
        <strain evidence="2">MAFF235873</strain>
    </source>
</reference>
<sequence length="146" mass="16777">MLAACKTQMQPYELHRQFSPHTKSGTILRSWASQLFCRQTRGKYDKRRAVNRNKNSRSSQVPRNALVLLWQVAKSLLDPIIRESDPINHQEARSANFVGDSFVAENSCCRMRSLVGGFLLWLLMPLVVLLKWIPVCCRAEPRLEPP</sequence>
<dbReference type="Proteomes" id="UP001232148">
    <property type="component" value="Unassembled WGS sequence"/>
</dbReference>
<keyword evidence="1" id="KW-0472">Membrane</keyword>
<accession>A0AAD9HEG7</accession>
<keyword evidence="1" id="KW-1133">Transmembrane helix</keyword>
<feature type="transmembrane region" description="Helical" evidence="1">
    <location>
        <begin position="114"/>
        <end position="133"/>
    </location>
</feature>
<dbReference type="EMBL" id="MU842896">
    <property type="protein sequence ID" value="KAK2027383.1"/>
    <property type="molecule type" value="Genomic_DNA"/>
</dbReference>
<keyword evidence="1" id="KW-0812">Transmembrane</keyword>